<evidence type="ECO:0000313" key="3">
    <source>
        <dbReference type="Proteomes" id="UP000614216"/>
    </source>
</evidence>
<dbReference type="EMBL" id="JAEUGD010000053">
    <property type="protein sequence ID" value="MBL6447660.1"/>
    <property type="molecule type" value="Genomic_DNA"/>
</dbReference>
<accession>A0A937G0C7</accession>
<evidence type="ECO:0000313" key="2">
    <source>
        <dbReference type="EMBL" id="MBL6447660.1"/>
    </source>
</evidence>
<feature type="region of interest" description="Disordered" evidence="1">
    <location>
        <begin position="1"/>
        <end position="20"/>
    </location>
</feature>
<gene>
    <name evidence="2" type="ORF">JMN32_15185</name>
</gene>
<keyword evidence="3" id="KW-1185">Reference proteome</keyword>
<dbReference type="Proteomes" id="UP000614216">
    <property type="component" value="Unassembled WGS sequence"/>
</dbReference>
<protein>
    <submittedName>
        <fullName evidence="2">Uncharacterized protein</fullName>
    </submittedName>
</protein>
<proteinExistence type="predicted"/>
<comment type="caution">
    <text evidence="2">The sequence shown here is derived from an EMBL/GenBank/DDBJ whole genome shotgun (WGS) entry which is preliminary data.</text>
</comment>
<name>A0A937G0C7_9BACT</name>
<dbReference type="RefSeq" id="WP_202857200.1">
    <property type="nucleotide sequence ID" value="NZ_JAEUGD010000053.1"/>
</dbReference>
<evidence type="ECO:0000256" key="1">
    <source>
        <dbReference type="SAM" id="MobiDB-lite"/>
    </source>
</evidence>
<reference evidence="2" key="1">
    <citation type="submission" date="2021-01" db="EMBL/GenBank/DDBJ databases">
        <title>Fulvivirga kasyanovii gen. nov., sp nov., a novel member of the phylum Bacteroidetes isolated from seawater in a mussel farm.</title>
        <authorList>
            <person name="Zhao L.-H."/>
            <person name="Wang Z.-J."/>
        </authorList>
    </citation>
    <scope>NUCLEOTIDE SEQUENCE</scope>
    <source>
        <strain evidence="2">29W222</strain>
    </source>
</reference>
<organism evidence="2 3">
    <name type="scientific">Fulvivirga marina</name>
    <dbReference type="NCBI Taxonomy" id="2494733"/>
    <lineage>
        <taxon>Bacteria</taxon>
        <taxon>Pseudomonadati</taxon>
        <taxon>Bacteroidota</taxon>
        <taxon>Cytophagia</taxon>
        <taxon>Cytophagales</taxon>
        <taxon>Fulvivirgaceae</taxon>
        <taxon>Fulvivirga</taxon>
    </lineage>
</organism>
<dbReference type="AlphaFoldDB" id="A0A937G0C7"/>
<sequence length="86" mass="9704">MAKKVTSGENKENPITSESVQTQYAMEEHSNPITNENVQTQYARIMDNTSDLKGVVLEVDQMVKDVFPNASEESRITLITKLMDKI</sequence>